<evidence type="ECO:0000313" key="2">
    <source>
        <dbReference type="EMBL" id="CAA9220842.1"/>
    </source>
</evidence>
<accession>A0A6J4HFH7</accession>
<feature type="region of interest" description="Disordered" evidence="1">
    <location>
        <begin position="1"/>
        <end position="20"/>
    </location>
</feature>
<feature type="compositionally biased region" description="Basic and acidic residues" evidence="1">
    <location>
        <begin position="132"/>
        <end position="141"/>
    </location>
</feature>
<protein>
    <submittedName>
        <fullName evidence="2">Succinate dehydrogenase cytochrome b-556 subunit</fullName>
    </submittedName>
</protein>
<organism evidence="2">
    <name type="scientific">uncultured Acetobacteraceae bacterium</name>
    <dbReference type="NCBI Taxonomy" id="169975"/>
    <lineage>
        <taxon>Bacteria</taxon>
        <taxon>Pseudomonadati</taxon>
        <taxon>Pseudomonadota</taxon>
        <taxon>Alphaproteobacteria</taxon>
        <taxon>Acetobacterales</taxon>
        <taxon>Acetobacteraceae</taxon>
        <taxon>environmental samples</taxon>
    </lineage>
</organism>
<reference evidence="2" key="1">
    <citation type="submission" date="2020-02" db="EMBL/GenBank/DDBJ databases">
        <authorList>
            <person name="Meier V. D."/>
        </authorList>
    </citation>
    <scope>NUCLEOTIDE SEQUENCE</scope>
    <source>
        <strain evidence="2">AVDCRST_MAG08</strain>
    </source>
</reference>
<proteinExistence type="predicted"/>
<dbReference type="AlphaFoldDB" id="A0A6J4HFH7"/>
<feature type="non-terminal residue" evidence="2">
    <location>
        <position position="1"/>
    </location>
</feature>
<evidence type="ECO:0000256" key="1">
    <source>
        <dbReference type="SAM" id="MobiDB-lite"/>
    </source>
</evidence>
<name>A0A6J4HFH7_9PROT</name>
<feature type="non-terminal residue" evidence="2">
    <location>
        <position position="148"/>
    </location>
</feature>
<feature type="region of interest" description="Disordered" evidence="1">
    <location>
        <begin position="124"/>
        <end position="148"/>
    </location>
</feature>
<dbReference type="EMBL" id="CADCTG010000067">
    <property type="protein sequence ID" value="CAA9220842.1"/>
    <property type="molecule type" value="Genomic_DNA"/>
</dbReference>
<feature type="compositionally biased region" description="Basic and acidic residues" evidence="1">
    <location>
        <begin position="1"/>
        <end position="13"/>
    </location>
</feature>
<gene>
    <name evidence="2" type="ORF">AVDCRST_MAG08-617</name>
</gene>
<sequence length="148" mass="16219">VDHAGRAGGDHGRPPHRRYAHQTPVVAAPASLRHAAAHQRAVHLQPHHRHRLGRGPGAAGVVVGGRGVGARGLRQRAVVHVLLAGAAWPLRHDRGCLVPHVERRAAPRLGRGLRLRHPLHLPLRPHRLGRHRRDDGADLGRRNRRLGV</sequence>